<name>A0A9X0DH69_9HELO</name>
<accession>A0A9X0DH69</accession>
<evidence type="ECO:0000313" key="2">
    <source>
        <dbReference type="EMBL" id="KAJ8061487.1"/>
    </source>
</evidence>
<reference evidence="2" key="1">
    <citation type="submission" date="2022-11" db="EMBL/GenBank/DDBJ databases">
        <title>Genome Resource of Sclerotinia nivalis Strain SnTB1, a Plant Pathogen Isolated from American Ginseng.</title>
        <authorList>
            <person name="Fan S."/>
        </authorList>
    </citation>
    <scope>NUCLEOTIDE SEQUENCE</scope>
    <source>
        <strain evidence="2">SnTB1</strain>
    </source>
</reference>
<gene>
    <name evidence="2" type="ORF">OCU04_009302</name>
</gene>
<feature type="compositionally biased region" description="Low complexity" evidence="1">
    <location>
        <begin position="1"/>
        <end position="10"/>
    </location>
</feature>
<evidence type="ECO:0000256" key="1">
    <source>
        <dbReference type="SAM" id="MobiDB-lite"/>
    </source>
</evidence>
<organism evidence="2 3">
    <name type="scientific">Sclerotinia nivalis</name>
    <dbReference type="NCBI Taxonomy" id="352851"/>
    <lineage>
        <taxon>Eukaryota</taxon>
        <taxon>Fungi</taxon>
        <taxon>Dikarya</taxon>
        <taxon>Ascomycota</taxon>
        <taxon>Pezizomycotina</taxon>
        <taxon>Leotiomycetes</taxon>
        <taxon>Helotiales</taxon>
        <taxon>Sclerotiniaceae</taxon>
        <taxon>Sclerotinia</taxon>
    </lineage>
</organism>
<comment type="caution">
    <text evidence="2">The sequence shown here is derived from an EMBL/GenBank/DDBJ whole genome shotgun (WGS) entry which is preliminary data.</text>
</comment>
<proteinExistence type="predicted"/>
<protein>
    <submittedName>
        <fullName evidence="2">Uncharacterized protein</fullName>
    </submittedName>
</protein>
<dbReference type="Proteomes" id="UP001152300">
    <property type="component" value="Unassembled WGS sequence"/>
</dbReference>
<dbReference type="EMBL" id="JAPEIS010000011">
    <property type="protein sequence ID" value="KAJ8061487.1"/>
    <property type="molecule type" value="Genomic_DNA"/>
</dbReference>
<sequence length="93" mass="9945">MSTSRSNSSISRKRKTPHKTSCNQDNGVVVEEYTGSDTGQYMDSVQEADEPHAGTVDPYTYSESHKVSAASQKSNTGSKASMHQTSDSAGPSK</sequence>
<feature type="compositionally biased region" description="Polar residues" evidence="1">
    <location>
        <begin position="69"/>
        <end position="93"/>
    </location>
</feature>
<dbReference type="AlphaFoldDB" id="A0A9X0DH69"/>
<keyword evidence="3" id="KW-1185">Reference proteome</keyword>
<feature type="region of interest" description="Disordered" evidence="1">
    <location>
        <begin position="1"/>
        <end position="93"/>
    </location>
</feature>
<evidence type="ECO:0000313" key="3">
    <source>
        <dbReference type="Proteomes" id="UP001152300"/>
    </source>
</evidence>